<dbReference type="RefSeq" id="WP_069457033.1">
    <property type="nucleotide sequence ID" value="NZ_LYBW01000040.1"/>
</dbReference>
<evidence type="ECO:0000313" key="7">
    <source>
        <dbReference type="Proteomes" id="UP000094342"/>
    </source>
</evidence>
<dbReference type="Gene3D" id="1.10.10.60">
    <property type="entry name" value="Homeodomain-like"/>
    <property type="match status" value="2"/>
</dbReference>
<gene>
    <name evidence="6" type="ORF">A8M32_03520</name>
</gene>
<dbReference type="GO" id="GO:0043565">
    <property type="term" value="F:sequence-specific DNA binding"/>
    <property type="evidence" value="ECO:0007669"/>
    <property type="project" value="InterPro"/>
</dbReference>
<dbReference type="AlphaFoldDB" id="A0A1E3VGN9"/>
<evidence type="ECO:0000256" key="3">
    <source>
        <dbReference type="ARBA" id="ARBA00023159"/>
    </source>
</evidence>
<dbReference type="SUPFAM" id="SSF46689">
    <property type="entry name" value="Homeodomain-like"/>
    <property type="match status" value="2"/>
</dbReference>
<reference evidence="7" key="1">
    <citation type="submission" date="2016-05" db="EMBL/GenBank/DDBJ databases">
        <authorList>
            <person name="Li Y."/>
        </authorList>
    </citation>
    <scope>NUCLEOTIDE SEQUENCE [LARGE SCALE GENOMIC DNA]</scope>
    <source>
        <strain evidence="7">YIC4027</strain>
    </source>
</reference>
<proteinExistence type="predicted"/>
<dbReference type="GO" id="GO:0003700">
    <property type="term" value="F:DNA-binding transcription factor activity"/>
    <property type="evidence" value="ECO:0007669"/>
    <property type="project" value="InterPro"/>
</dbReference>
<dbReference type="InterPro" id="IPR009057">
    <property type="entry name" value="Homeodomain-like_sf"/>
</dbReference>
<protein>
    <submittedName>
        <fullName evidence="6">AraC family transcriptional regulator</fullName>
    </submittedName>
</protein>
<name>A0A1E3VGN9_9HYPH</name>
<dbReference type="SMART" id="SM00342">
    <property type="entry name" value="HTH_ARAC"/>
    <property type="match status" value="1"/>
</dbReference>
<dbReference type="Pfam" id="PF12833">
    <property type="entry name" value="HTH_18"/>
    <property type="match status" value="1"/>
</dbReference>
<dbReference type="Proteomes" id="UP000094342">
    <property type="component" value="Unassembled WGS sequence"/>
</dbReference>
<evidence type="ECO:0000256" key="1">
    <source>
        <dbReference type="ARBA" id="ARBA00023015"/>
    </source>
</evidence>
<organism evidence="6 7">
    <name type="scientific">Sinorhizobium alkalisoli</name>
    <dbReference type="NCBI Taxonomy" id="1752398"/>
    <lineage>
        <taxon>Bacteria</taxon>
        <taxon>Pseudomonadati</taxon>
        <taxon>Pseudomonadota</taxon>
        <taxon>Alphaproteobacteria</taxon>
        <taxon>Hyphomicrobiales</taxon>
        <taxon>Rhizobiaceae</taxon>
        <taxon>Sinorhizobium/Ensifer group</taxon>
        <taxon>Sinorhizobium</taxon>
    </lineage>
</organism>
<feature type="domain" description="HTH araC/xylS-type" evidence="5">
    <location>
        <begin position="171"/>
        <end position="268"/>
    </location>
</feature>
<keyword evidence="4" id="KW-0804">Transcription</keyword>
<dbReference type="InterPro" id="IPR037923">
    <property type="entry name" value="HTH-like"/>
</dbReference>
<dbReference type="OrthoDB" id="9809338at2"/>
<dbReference type="EMBL" id="LYBW01000040">
    <property type="protein sequence ID" value="ODR92743.1"/>
    <property type="molecule type" value="Genomic_DNA"/>
</dbReference>
<dbReference type="PROSITE" id="PS01124">
    <property type="entry name" value="HTH_ARAC_FAMILY_2"/>
    <property type="match status" value="1"/>
</dbReference>
<dbReference type="InterPro" id="IPR050204">
    <property type="entry name" value="AraC_XylS_family_regulators"/>
</dbReference>
<sequence length="268" mass="30166">MSRRPFDPHHFWRDQALPFLEARQVADGRNACYGLHSHRTFSIGVVSTGRSSYRNGRLRDEIKAGTVVLVNPEEAHACNPLKGSPWAYRMLYVDPAWLSDQSESAEFRPYAAAASDDPDVYRRLDGLFDVLFDANAEALAKDCAATAFFAGLHDRLERIDGRVIAANPNLARAAAFISDNCTRRLRLTEIADISGLSPSYLVRAFKVRYGMTPHAYQVNRRIQFGQSELRRGRPIVDVALSAGFADQAHFQRVFKRHVATTPRRYAQP</sequence>
<keyword evidence="3" id="KW-0010">Activator</keyword>
<dbReference type="InterPro" id="IPR018060">
    <property type="entry name" value="HTH_AraC"/>
</dbReference>
<dbReference type="SUPFAM" id="SSF51215">
    <property type="entry name" value="Regulatory protein AraC"/>
    <property type="match status" value="1"/>
</dbReference>
<evidence type="ECO:0000256" key="4">
    <source>
        <dbReference type="ARBA" id="ARBA00023163"/>
    </source>
</evidence>
<dbReference type="PRINTS" id="PR00032">
    <property type="entry name" value="HTHARAC"/>
</dbReference>
<dbReference type="PROSITE" id="PS00041">
    <property type="entry name" value="HTH_ARAC_FAMILY_1"/>
    <property type="match status" value="1"/>
</dbReference>
<evidence type="ECO:0000256" key="2">
    <source>
        <dbReference type="ARBA" id="ARBA00023125"/>
    </source>
</evidence>
<keyword evidence="2" id="KW-0238">DNA-binding</keyword>
<dbReference type="Pfam" id="PF02311">
    <property type="entry name" value="AraC_binding"/>
    <property type="match status" value="1"/>
</dbReference>
<keyword evidence="7" id="KW-1185">Reference proteome</keyword>
<dbReference type="InterPro" id="IPR003313">
    <property type="entry name" value="AraC-bd"/>
</dbReference>
<comment type="caution">
    <text evidence="6">The sequence shown here is derived from an EMBL/GenBank/DDBJ whole genome shotgun (WGS) entry which is preliminary data.</text>
</comment>
<evidence type="ECO:0000313" key="6">
    <source>
        <dbReference type="EMBL" id="ODR92743.1"/>
    </source>
</evidence>
<accession>A0A1E3VGN9</accession>
<evidence type="ECO:0000259" key="5">
    <source>
        <dbReference type="PROSITE" id="PS01124"/>
    </source>
</evidence>
<dbReference type="STRING" id="1752398.A8M32_03520"/>
<dbReference type="InterPro" id="IPR018062">
    <property type="entry name" value="HTH_AraC-typ_CS"/>
</dbReference>
<dbReference type="PANTHER" id="PTHR46796:SF2">
    <property type="entry name" value="TRANSCRIPTIONAL REGULATORY PROTEIN"/>
    <property type="match status" value="1"/>
</dbReference>
<dbReference type="PANTHER" id="PTHR46796">
    <property type="entry name" value="HTH-TYPE TRANSCRIPTIONAL ACTIVATOR RHAS-RELATED"/>
    <property type="match status" value="1"/>
</dbReference>
<dbReference type="InterPro" id="IPR020449">
    <property type="entry name" value="Tscrpt_reg_AraC-type_HTH"/>
</dbReference>
<keyword evidence="1" id="KW-0805">Transcription regulation</keyword>